<dbReference type="InterPro" id="IPR002169">
    <property type="entry name" value="Peptidase_M9A/M9B"/>
</dbReference>
<dbReference type="EMBL" id="BAAANS010000106">
    <property type="protein sequence ID" value="GAA2125019.1"/>
    <property type="molecule type" value="Genomic_DNA"/>
</dbReference>
<keyword evidence="10" id="KW-0862">Zinc</keyword>
<feature type="domain" description="Peptidase C-terminal archaeal/bacterial" evidence="15">
    <location>
        <begin position="691"/>
        <end position="761"/>
    </location>
</feature>
<keyword evidence="12" id="KW-0865">Zymogen</keyword>
<evidence type="ECO:0000256" key="10">
    <source>
        <dbReference type="ARBA" id="ARBA00022833"/>
    </source>
</evidence>
<name>A0ABP5JZJ7_9ACTN</name>
<feature type="region of interest" description="Disordered" evidence="13">
    <location>
        <begin position="36"/>
        <end position="107"/>
    </location>
</feature>
<dbReference type="InterPro" id="IPR007280">
    <property type="entry name" value="Peptidase_C_arc/bac"/>
</dbReference>
<evidence type="ECO:0000256" key="13">
    <source>
        <dbReference type="SAM" id="MobiDB-lite"/>
    </source>
</evidence>
<dbReference type="Pfam" id="PF08453">
    <property type="entry name" value="Peptidase_M9_N"/>
    <property type="match status" value="1"/>
</dbReference>
<dbReference type="Gene3D" id="3.40.30.160">
    <property type="entry name" value="Collagenase ColT, N-terminal domain"/>
    <property type="match status" value="1"/>
</dbReference>
<feature type="domain" description="Peptidase C-terminal archaeal/bacterial" evidence="15">
    <location>
        <begin position="813"/>
        <end position="882"/>
    </location>
</feature>
<keyword evidence="9" id="KW-0378">Hydrolase</keyword>
<dbReference type="Pfam" id="PF04151">
    <property type="entry name" value="PPC"/>
    <property type="match status" value="2"/>
</dbReference>
<evidence type="ECO:0000256" key="4">
    <source>
        <dbReference type="ARBA" id="ARBA00012653"/>
    </source>
</evidence>
<keyword evidence="11" id="KW-0482">Metalloprotease</keyword>
<accession>A0ABP5JZJ7</accession>
<gene>
    <name evidence="17" type="ORF">GCM10009759_76930</name>
</gene>
<comment type="subcellular location">
    <subcellularLocation>
        <location evidence="3">Secreted</location>
    </subcellularLocation>
</comment>
<evidence type="ECO:0000256" key="5">
    <source>
        <dbReference type="ARBA" id="ARBA00022525"/>
    </source>
</evidence>
<proteinExistence type="predicted"/>
<keyword evidence="5" id="KW-0964">Secreted</keyword>
<feature type="compositionally biased region" description="Basic and acidic residues" evidence="13">
    <location>
        <begin position="41"/>
        <end position="65"/>
    </location>
</feature>
<evidence type="ECO:0000256" key="1">
    <source>
        <dbReference type="ARBA" id="ARBA00000424"/>
    </source>
</evidence>
<evidence type="ECO:0000259" key="15">
    <source>
        <dbReference type="Pfam" id="PF04151"/>
    </source>
</evidence>
<evidence type="ECO:0000256" key="8">
    <source>
        <dbReference type="ARBA" id="ARBA00022729"/>
    </source>
</evidence>
<dbReference type="Proteomes" id="UP001500897">
    <property type="component" value="Unassembled WGS sequence"/>
</dbReference>
<dbReference type="Gene3D" id="1.10.390.20">
    <property type="match status" value="1"/>
</dbReference>
<evidence type="ECO:0000256" key="3">
    <source>
        <dbReference type="ARBA" id="ARBA00004613"/>
    </source>
</evidence>
<dbReference type="InterPro" id="IPR013661">
    <property type="entry name" value="Peptidase_M9_N_dom"/>
</dbReference>
<evidence type="ECO:0000259" key="16">
    <source>
        <dbReference type="Pfam" id="PF08453"/>
    </source>
</evidence>
<evidence type="ECO:0000256" key="11">
    <source>
        <dbReference type="ARBA" id="ARBA00023049"/>
    </source>
</evidence>
<comment type="catalytic activity">
    <reaction evidence="1">
        <text>Digestion of native collagen in the triple helical region at Xaa-|-Gly bonds. With synthetic peptides, a preference is shown for Gly at P3 and P1', Pro and Ala at P2 and P2', and hydroxyproline, Ala or Arg at P3'.</text>
        <dbReference type="EC" id="3.4.24.3"/>
    </reaction>
</comment>
<comment type="caution">
    <text evidence="17">The sequence shown here is derived from an EMBL/GenBank/DDBJ whole genome shotgun (WGS) entry which is preliminary data.</text>
</comment>
<evidence type="ECO:0000256" key="2">
    <source>
        <dbReference type="ARBA" id="ARBA00001947"/>
    </source>
</evidence>
<evidence type="ECO:0000256" key="7">
    <source>
        <dbReference type="ARBA" id="ARBA00022723"/>
    </source>
</evidence>
<dbReference type="Gene3D" id="2.60.120.380">
    <property type="match status" value="2"/>
</dbReference>
<keyword evidence="7" id="KW-0479">Metal-binding</keyword>
<evidence type="ECO:0000313" key="17">
    <source>
        <dbReference type="EMBL" id="GAA2125019.1"/>
    </source>
</evidence>
<keyword evidence="8 14" id="KW-0732">Signal</keyword>
<evidence type="ECO:0000256" key="14">
    <source>
        <dbReference type="SAM" id="SignalP"/>
    </source>
</evidence>
<reference evidence="18" key="1">
    <citation type="journal article" date="2019" name="Int. J. Syst. Evol. Microbiol.">
        <title>The Global Catalogue of Microorganisms (GCM) 10K type strain sequencing project: providing services to taxonomists for standard genome sequencing and annotation.</title>
        <authorList>
            <consortium name="The Broad Institute Genomics Platform"/>
            <consortium name="The Broad Institute Genome Sequencing Center for Infectious Disease"/>
            <person name="Wu L."/>
            <person name="Ma J."/>
        </authorList>
    </citation>
    <scope>NUCLEOTIDE SEQUENCE [LARGE SCALE GENOMIC DNA]</scope>
    <source>
        <strain evidence="18">JCM 14559</strain>
    </source>
</reference>
<feature type="signal peptide" evidence="14">
    <location>
        <begin position="1"/>
        <end position="37"/>
    </location>
</feature>
<evidence type="ECO:0000256" key="12">
    <source>
        <dbReference type="ARBA" id="ARBA00023145"/>
    </source>
</evidence>
<keyword evidence="6" id="KW-0645">Protease</keyword>
<dbReference type="PANTHER" id="PTHR13062:SF9">
    <property type="entry name" value="MICROBIAL COLLAGENASE"/>
    <property type="match status" value="1"/>
</dbReference>
<feature type="domain" description="Peptidase M9 collagenase N-terminal" evidence="16">
    <location>
        <begin position="114"/>
        <end position="294"/>
    </location>
</feature>
<dbReference type="PANTHER" id="PTHR13062">
    <property type="entry name" value="COLLAGENASE"/>
    <property type="match status" value="1"/>
</dbReference>
<organism evidence="17 18">
    <name type="scientific">Kitasatospora saccharophila</name>
    <dbReference type="NCBI Taxonomy" id="407973"/>
    <lineage>
        <taxon>Bacteria</taxon>
        <taxon>Bacillati</taxon>
        <taxon>Actinomycetota</taxon>
        <taxon>Actinomycetes</taxon>
        <taxon>Kitasatosporales</taxon>
        <taxon>Streptomycetaceae</taxon>
        <taxon>Kitasatospora</taxon>
    </lineage>
</organism>
<evidence type="ECO:0000256" key="9">
    <source>
        <dbReference type="ARBA" id="ARBA00022801"/>
    </source>
</evidence>
<dbReference type="Pfam" id="PF01752">
    <property type="entry name" value="Peptidase_M9"/>
    <property type="match status" value="1"/>
</dbReference>
<protein>
    <recommendedName>
        <fullName evidence="4">microbial collagenase</fullName>
        <ecNumber evidence="4">3.4.24.3</ecNumber>
    </recommendedName>
</protein>
<dbReference type="EC" id="3.4.24.3" evidence="4"/>
<comment type="cofactor">
    <cofactor evidence="2">
        <name>Zn(2+)</name>
        <dbReference type="ChEBI" id="CHEBI:29105"/>
    </cofactor>
</comment>
<evidence type="ECO:0000256" key="6">
    <source>
        <dbReference type="ARBA" id="ARBA00022670"/>
    </source>
</evidence>
<feature type="chain" id="PRO_5046061635" description="microbial collagenase" evidence="14">
    <location>
        <begin position="38"/>
        <end position="896"/>
    </location>
</feature>
<evidence type="ECO:0000313" key="18">
    <source>
        <dbReference type="Proteomes" id="UP001500897"/>
    </source>
</evidence>
<dbReference type="PRINTS" id="PR00931">
    <property type="entry name" value="MICOLLPTASE"/>
</dbReference>
<sequence length="896" mass="94645">MRTFRMTLASAGRTLSLLLSLCMALGFLGALAPGARAAGPADRKPAKSEKSDQALKADRAAKAGKEAPLNSAAAERRKDSASNVRSDAGKRPPLATGGAPGGLPGDVPAATTTCDAADFTGRTGAALVTQIKSSTVDCVNSLFLLKGNDAKAAFNESQMVTVANALRDASAAYPGDNSTSAHQIVLYLRAGYYVQWYNADVVGTYGSSLKGAIEGGLDAFFAGAHSRDVTDANGETLGEAVTLIDSSLENARYLKVVERLLNGYDSSYDSSWYMVNAVNNTFTVYWRGHQNSDFLPAVKADPAALDALRSFAARNLGLLGGNNDFLVANAGRELGRFLQYADLQPTVRPQVKGLLDQSSITGSTASLWVGLAEMTDSYDKANCSYYGTCDLVDRVKAAVLTVNHTCSDSIDIIAQSLTADQLATACTSLKGQDAYFHNVAKDNGPVADDRNTTIDVVVFHSSSDYQKYAGVIFGISTNNGGMYLEGDPTAAGNQPRFIAYEAEWVRPDFQIWNLNHEYTHFLDGRFDMYGDFDAGLTTPTVWWVEGFAEYVNYGYRGADDTGAIDQAGQHTYPLSTLFDTTYENADQTRIYSWGYLAVRYMLEQHRSDMDAVLAKYRTGDWNGARSILKTTIGTRYDADFNTWLTACNTGACGTGSSTNPPTTPGGDCTAASPQQLDLGCSRKDAAAAAGDYSYFYVWVPAGTANLTVSSSGGTGNADLYYNGATWATTGANTAKSTSSGNTETLTVANPTAGWNYVSLYAAGNQSFAGVTITAANGTATTPPGNTGGECTAADTRQLDNGCVRSNVSAVKGDYAYFYVYVPAGTASLKINASGGTGNADLYYNGSTWATTGANTAKSTSSGNTETLTVANPTAGWNYVSLHAAQDFAGATVSASF</sequence>
<keyword evidence="18" id="KW-1185">Reference proteome</keyword>